<dbReference type="Proteomes" id="UP001161391">
    <property type="component" value="Unassembled WGS sequence"/>
</dbReference>
<protein>
    <submittedName>
        <fullName evidence="1">Uncharacterized protein</fullName>
    </submittedName>
</protein>
<name>A0ABQ5VEX7_9PROT</name>
<sequence length="138" mass="15418">MYNTDDEITHIAEGMRDSTLPKDEWTHAAHIAMAVWLLDRHGHAAAEIMPGLIRTYNVSVGGQNTDSEGYHHTITLASLRSIAAHMGKGSIAQRTNALLSQGFDRPDWLFQHYSKDRLFSVEARRGWVEPDLAPLPKG</sequence>
<proteinExistence type="predicted"/>
<comment type="caution">
    <text evidence="1">The sequence shown here is derived from an EMBL/GenBank/DDBJ whole genome shotgun (WGS) entry which is preliminary data.</text>
</comment>
<keyword evidence="2" id="KW-1185">Reference proteome</keyword>
<gene>
    <name evidence="1" type="ORF">GCM10007853_28710</name>
</gene>
<evidence type="ECO:0000313" key="2">
    <source>
        <dbReference type="Proteomes" id="UP001161391"/>
    </source>
</evidence>
<reference evidence="1" key="1">
    <citation type="journal article" date="2014" name="Int. J. Syst. Evol. Microbiol.">
        <title>Complete genome of a new Firmicutes species belonging to the dominant human colonic microbiota ('Ruminococcus bicirculans') reveals two chromosomes and a selective capacity to utilize plant glucans.</title>
        <authorList>
            <consortium name="NISC Comparative Sequencing Program"/>
            <person name="Wegmann U."/>
            <person name="Louis P."/>
            <person name="Goesmann A."/>
            <person name="Henrissat B."/>
            <person name="Duncan S.H."/>
            <person name="Flint H.J."/>
        </authorList>
    </citation>
    <scope>NUCLEOTIDE SEQUENCE</scope>
    <source>
        <strain evidence="1">NBRC 108219</strain>
    </source>
</reference>
<evidence type="ECO:0000313" key="1">
    <source>
        <dbReference type="EMBL" id="GLQ24997.1"/>
    </source>
</evidence>
<dbReference type="EMBL" id="BSNK01000002">
    <property type="protein sequence ID" value="GLQ24997.1"/>
    <property type="molecule type" value="Genomic_DNA"/>
</dbReference>
<organism evidence="1 2">
    <name type="scientific">Algimonas ampicilliniresistens</name>
    <dbReference type="NCBI Taxonomy" id="1298735"/>
    <lineage>
        <taxon>Bacteria</taxon>
        <taxon>Pseudomonadati</taxon>
        <taxon>Pseudomonadota</taxon>
        <taxon>Alphaproteobacteria</taxon>
        <taxon>Maricaulales</taxon>
        <taxon>Robiginitomaculaceae</taxon>
        <taxon>Algimonas</taxon>
    </lineage>
</organism>
<accession>A0ABQ5VEX7</accession>
<dbReference type="RefSeq" id="WP_284392043.1">
    <property type="nucleotide sequence ID" value="NZ_BSNK01000002.1"/>
</dbReference>
<reference evidence="1" key="2">
    <citation type="submission" date="2023-01" db="EMBL/GenBank/DDBJ databases">
        <title>Draft genome sequence of Algimonas ampicilliniresistens strain NBRC 108219.</title>
        <authorList>
            <person name="Sun Q."/>
            <person name="Mori K."/>
        </authorList>
    </citation>
    <scope>NUCLEOTIDE SEQUENCE</scope>
    <source>
        <strain evidence="1">NBRC 108219</strain>
    </source>
</reference>